<proteinExistence type="predicted"/>
<accession>A0A7S2WNC8</accession>
<feature type="compositionally biased region" description="Basic and acidic residues" evidence="1">
    <location>
        <begin position="72"/>
        <end position="88"/>
    </location>
</feature>
<dbReference type="PROSITE" id="PS50020">
    <property type="entry name" value="WW_DOMAIN_2"/>
    <property type="match status" value="1"/>
</dbReference>
<protein>
    <recommendedName>
        <fullName evidence="2">WW domain-containing protein</fullName>
    </recommendedName>
</protein>
<feature type="compositionally biased region" description="Basic and acidic residues" evidence="1">
    <location>
        <begin position="30"/>
        <end position="45"/>
    </location>
</feature>
<dbReference type="Gene3D" id="2.20.70.10">
    <property type="match status" value="1"/>
</dbReference>
<dbReference type="Pfam" id="PF00397">
    <property type="entry name" value="WW"/>
    <property type="match status" value="1"/>
</dbReference>
<gene>
    <name evidence="3" type="ORF">RMAR1173_LOCUS14441</name>
</gene>
<reference evidence="3" key="1">
    <citation type="submission" date="2021-01" db="EMBL/GenBank/DDBJ databases">
        <authorList>
            <person name="Corre E."/>
            <person name="Pelletier E."/>
            <person name="Niang G."/>
            <person name="Scheremetjew M."/>
            <person name="Finn R."/>
            <person name="Kale V."/>
            <person name="Holt S."/>
            <person name="Cochrane G."/>
            <person name="Meng A."/>
            <person name="Brown T."/>
            <person name="Cohen L."/>
        </authorList>
    </citation>
    <scope>NUCLEOTIDE SEQUENCE</scope>
    <source>
        <strain evidence="3">CCMP1243</strain>
    </source>
</reference>
<dbReference type="EMBL" id="HBHJ01021844">
    <property type="protein sequence ID" value="CAD9699009.1"/>
    <property type="molecule type" value="Transcribed_RNA"/>
</dbReference>
<feature type="region of interest" description="Disordered" evidence="1">
    <location>
        <begin position="245"/>
        <end position="266"/>
    </location>
</feature>
<dbReference type="SMART" id="SM00456">
    <property type="entry name" value="WW"/>
    <property type="match status" value="1"/>
</dbReference>
<feature type="domain" description="WW" evidence="2">
    <location>
        <begin position="262"/>
        <end position="296"/>
    </location>
</feature>
<evidence type="ECO:0000256" key="1">
    <source>
        <dbReference type="SAM" id="MobiDB-lite"/>
    </source>
</evidence>
<organism evidence="3">
    <name type="scientific">Rhizochromulina marina</name>
    <dbReference type="NCBI Taxonomy" id="1034831"/>
    <lineage>
        <taxon>Eukaryota</taxon>
        <taxon>Sar</taxon>
        <taxon>Stramenopiles</taxon>
        <taxon>Ochrophyta</taxon>
        <taxon>Dictyochophyceae</taxon>
        <taxon>Rhizochromulinales</taxon>
        <taxon>Rhizochromulina</taxon>
    </lineage>
</organism>
<dbReference type="InterPro" id="IPR001202">
    <property type="entry name" value="WW_dom"/>
</dbReference>
<dbReference type="InterPro" id="IPR036020">
    <property type="entry name" value="WW_dom_sf"/>
</dbReference>
<feature type="region of interest" description="Disordered" evidence="1">
    <location>
        <begin position="22"/>
        <end position="119"/>
    </location>
</feature>
<sequence>MPELSGYYVVLPTAEERKAEIQAKLDQSAEEARARERKRAEEREAAAAAQAAGGPKVQQPQERKEHPRRTKKELAALRGKLEKLDEVLRAPPPPPPKLHAIKDSTANSLPGEPQPSEVPEDEWNRALSTFQVIYSAVNIRERPHLRSRIIDVAKRGRILHAQTETLNWIKLVDDGGWVLKHQSKYGQLLAPTRKQRYEKNYHPVITLEMHGGRLRRPVFYDPFTLPDQHGVVPPQRNPELEHRIHVEKGKPKRKKGSVPPPPPPPSGWEVLFDPLSGSNYYYNTQDGSVRWTKPSRDTSYLKGQASFKGAAAMRKTKI</sequence>
<evidence type="ECO:0000313" key="3">
    <source>
        <dbReference type="EMBL" id="CAD9699009.1"/>
    </source>
</evidence>
<dbReference type="AlphaFoldDB" id="A0A7S2WNC8"/>
<dbReference type="SUPFAM" id="SSF51045">
    <property type="entry name" value="WW domain"/>
    <property type="match status" value="1"/>
</dbReference>
<evidence type="ECO:0000259" key="2">
    <source>
        <dbReference type="PROSITE" id="PS50020"/>
    </source>
</evidence>
<name>A0A7S2WNC8_9STRA</name>